<accession>A0A2A9CQK5</accession>
<gene>
    <name evidence="1" type="ORF">ATK74_1009</name>
</gene>
<dbReference type="PROSITE" id="PS51257">
    <property type="entry name" value="PROKAR_LIPOPROTEIN"/>
    <property type="match status" value="1"/>
</dbReference>
<dbReference type="Proteomes" id="UP000226079">
    <property type="component" value="Unassembled WGS sequence"/>
</dbReference>
<comment type="caution">
    <text evidence="1">The sequence shown here is derived from an EMBL/GenBank/DDBJ whole genome shotgun (WGS) entry which is preliminary data.</text>
</comment>
<evidence type="ECO:0008006" key="3">
    <source>
        <dbReference type="Google" id="ProtNLM"/>
    </source>
</evidence>
<evidence type="ECO:0000313" key="2">
    <source>
        <dbReference type="Proteomes" id="UP000226079"/>
    </source>
</evidence>
<keyword evidence="2" id="KW-1185">Reference proteome</keyword>
<evidence type="ECO:0000313" key="1">
    <source>
        <dbReference type="EMBL" id="PFG16471.1"/>
    </source>
</evidence>
<dbReference type="AlphaFoldDB" id="A0A2A9CQK5"/>
<sequence length="101" mass="10939">MRIFASAVAVSAVLLGSTGCIVESPVSSYSIQNDTDGPITFRQTGDLKYPEVVEVPAHQKVEVSRTMPRGGCSRAWEIVDPNGKRLGTIDKICDGDQVRYP</sequence>
<organism evidence="1 2">
    <name type="scientific">Propionicimonas paludicola</name>
    <dbReference type="NCBI Taxonomy" id="185243"/>
    <lineage>
        <taxon>Bacteria</taxon>
        <taxon>Bacillati</taxon>
        <taxon>Actinomycetota</taxon>
        <taxon>Actinomycetes</taxon>
        <taxon>Propionibacteriales</taxon>
        <taxon>Nocardioidaceae</taxon>
        <taxon>Propionicimonas</taxon>
    </lineage>
</organism>
<reference evidence="1 2" key="1">
    <citation type="submission" date="2017-10" db="EMBL/GenBank/DDBJ databases">
        <title>Sequencing the genomes of 1000 actinobacteria strains.</title>
        <authorList>
            <person name="Klenk H.-P."/>
        </authorList>
    </citation>
    <scope>NUCLEOTIDE SEQUENCE [LARGE SCALE GENOMIC DNA]</scope>
    <source>
        <strain evidence="1 2">DSM 15597</strain>
    </source>
</reference>
<dbReference type="EMBL" id="PDJC01000001">
    <property type="protein sequence ID" value="PFG16471.1"/>
    <property type="molecule type" value="Genomic_DNA"/>
</dbReference>
<name>A0A2A9CQK5_9ACTN</name>
<protein>
    <recommendedName>
        <fullName evidence="3">Lipoprotein</fullName>
    </recommendedName>
</protein>
<dbReference type="RefSeq" id="WP_098460007.1">
    <property type="nucleotide sequence ID" value="NZ_PDJC01000001.1"/>
</dbReference>
<proteinExistence type="predicted"/>